<comment type="caution">
    <text evidence="1">The sequence shown here is derived from an EMBL/GenBank/DDBJ whole genome shotgun (WGS) entry which is preliminary data.</text>
</comment>
<proteinExistence type="predicted"/>
<feature type="non-terminal residue" evidence="1">
    <location>
        <position position="142"/>
    </location>
</feature>
<organism evidence="1 2">
    <name type="scientific">Cichlidogyrus casuarinus</name>
    <dbReference type="NCBI Taxonomy" id="1844966"/>
    <lineage>
        <taxon>Eukaryota</taxon>
        <taxon>Metazoa</taxon>
        <taxon>Spiralia</taxon>
        <taxon>Lophotrochozoa</taxon>
        <taxon>Platyhelminthes</taxon>
        <taxon>Monogenea</taxon>
        <taxon>Monopisthocotylea</taxon>
        <taxon>Dactylogyridea</taxon>
        <taxon>Ancyrocephalidae</taxon>
        <taxon>Cichlidogyrus</taxon>
    </lineage>
</organism>
<gene>
    <name evidence="1" type="ORF">Ciccas_013134</name>
</gene>
<sequence length="142" mass="16629">QPLIGDTTVIMRYELTIGKLRSLLDEAIDRSRKMPPRAKWPDPYMNIQEDIIDITLRPNVLQESVTNEYHLQDEIYRLNKIAEMKTLNLTSYQSNFHKYVAMTDLQQKLAGGMQSKNYQRYPQLVDIPDFVNRINRGDPVSE</sequence>
<protein>
    <submittedName>
        <fullName evidence="1">Uncharacterized protein</fullName>
    </submittedName>
</protein>
<dbReference type="AlphaFoldDB" id="A0ABD2PPG3"/>
<dbReference type="EMBL" id="JBJKFK010005415">
    <property type="protein sequence ID" value="KAL3308336.1"/>
    <property type="molecule type" value="Genomic_DNA"/>
</dbReference>
<keyword evidence="2" id="KW-1185">Reference proteome</keyword>
<feature type="non-terminal residue" evidence="1">
    <location>
        <position position="1"/>
    </location>
</feature>
<dbReference type="Proteomes" id="UP001626550">
    <property type="component" value="Unassembled WGS sequence"/>
</dbReference>
<reference evidence="1 2" key="1">
    <citation type="submission" date="2024-11" db="EMBL/GenBank/DDBJ databases">
        <title>Adaptive evolution of stress response genes in parasites aligns with host niche diversity.</title>
        <authorList>
            <person name="Hahn C."/>
            <person name="Resl P."/>
        </authorList>
    </citation>
    <scope>NUCLEOTIDE SEQUENCE [LARGE SCALE GENOMIC DNA]</scope>
    <source>
        <strain evidence="1">EGGRZ-B1_66</strain>
        <tissue evidence="1">Body</tissue>
    </source>
</reference>
<evidence type="ECO:0000313" key="2">
    <source>
        <dbReference type="Proteomes" id="UP001626550"/>
    </source>
</evidence>
<evidence type="ECO:0000313" key="1">
    <source>
        <dbReference type="EMBL" id="KAL3308336.1"/>
    </source>
</evidence>
<accession>A0ABD2PPG3</accession>
<name>A0ABD2PPG3_9PLAT</name>